<dbReference type="AlphaFoldDB" id="A0A3Q2DCJ2"/>
<keyword evidence="6" id="KW-0067">ATP-binding</keyword>
<keyword evidence="4" id="KW-0493">Microtubule</keyword>
<feature type="compositionally biased region" description="Pro residues" evidence="12">
    <location>
        <begin position="1243"/>
        <end position="1256"/>
    </location>
</feature>
<evidence type="ECO:0000256" key="11">
    <source>
        <dbReference type="SAM" id="Coils"/>
    </source>
</evidence>
<evidence type="ECO:0000256" key="1">
    <source>
        <dbReference type="ARBA" id="ARBA00004186"/>
    </source>
</evidence>
<evidence type="ECO:0000256" key="7">
    <source>
        <dbReference type="ARBA" id="ARBA00023054"/>
    </source>
</evidence>
<dbReference type="InterPro" id="IPR036961">
    <property type="entry name" value="Kinesin_motor_dom_sf"/>
</dbReference>
<dbReference type="GO" id="GO:0072686">
    <property type="term" value="C:mitotic spindle"/>
    <property type="evidence" value="ECO:0007669"/>
    <property type="project" value="TreeGrafter"/>
</dbReference>
<keyword evidence="9" id="KW-0206">Cytoskeleton</keyword>
<evidence type="ECO:0000313" key="14">
    <source>
        <dbReference type="Ensembl" id="ENSCVAP00000016502.1"/>
    </source>
</evidence>
<sequence>MQLQMSPACGDVITKLLFQFIQIYSACSRSHRVNTFLYSSPEHTWRGRESVIEMVNDLLSTAEEKISLNVDPSTKFSVWVSFCEIYNENIHDLLEVAPSGAPRRPALRLSQDGKGNAFIRDLRWVQVSSAEEAYMVLQLGRRNQSFSSTRLNQLSSRSHSIFSIRILGVEDADPARVRTISELCLCDLAGSERCAKTQNIGERLKEAGNINTSLLILGKCIKALRHNQQAKLLQHVPFRESKLTHYLQSFFCGRGKACMIVNINQCASMYEETLNVLKFSAVAQKVIVLISRPLPILPRSSSIRSTDRSHLSSSSSSSLTSWETSLQEVQVGSTAAADEEGSLLEDYSSFPIVFSLFFQRQVALFRQLQAQLKKERAENLTLEARVREEISKEFSQLFSNMQNDYDERLNREREILEERAERRLEIFRNLTEKMSSAACSSDGHMVRSSGAVGNRDQTESRLKAAAAELEEKSSQIQILTQEVQRLQELLQNSAGSAEQNQNQLMEEISELRKSLAEEKKKNETKQKLIQELEAAECRQQDSDQQRELLANKMKETQAALEQKVQDLRVQLDSQRETSHQEADQLREKIQEQEETLKELRAQLESQHESSKQEAERLREKIQEQEETLKELRAQLESQHQSSKQEAERLRAALQEQTQASEQQVLQLNEKLQEQKVSLVEELEQKLREERAASIERQEELKQKLREEQEAAEKLRKDLKEAQLHTNSDLQREITSLKEELVATREESSECKMMKEKDQQMQEKLAQMEKTSAQREAELQEKLQEAEQQVRALQKSLQEAKERREEEECQAAQEVRRKETERRRELLAVAHEAVAQKDAELEKKAEEISRLKENAQQEAEKVKNLSLELQRKEDELSGQQEKLADYKKQIQQVQKEVCINAPAALIHPEGFSTWKISLIPTTPGMGLAKQRVIEDMRLTLTEQEKTEEQMEEVLEGKMDLIQELSAGETPTSDPPKTRQDRWTGQQVDLRLVFLQAFMEKQQAERKKWQEEKLSLIGQAKEAEDKRNQEMRKFAEDRERCCRQQNLLESKLVEKEKAMESWRKERDALVAALEVQLQKLLSSQAEKDQLIKELQKQSSKQPAEVSVAPQFPSSMFLLCSVRLKQRTAPDDVQSLVTKRLEKLPDCSNVQPDEPLTRLSVSQSSSPARRHDSKTTVRSRKDGTLQKIGDFLQSSPTLLGSKAKKMMSLVSGRLDADSAASSSSHSLRAKRNRKKLYRPEISCPMEMPPHPVSAPPMQP</sequence>
<feature type="region of interest" description="Disordered" evidence="12">
    <location>
        <begin position="1210"/>
        <end position="1256"/>
    </location>
</feature>
<evidence type="ECO:0000256" key="12">
    <source>
        <dbReference type="SAM" id="MobiDB-lite"/>
    </source>
</evidence>
<dbReference type="InterPro" id="IPR001752">
    <property type="entry name" value="Kinesin_motor_dom"/>
</dbReference>
<dbReference type="Proteomes" id="UP000265020">
    <property type="component" value="Unassembled WGS sequence"/>
</dbReference>
<dbReference type="SMART" id="SM00129">
    <property type="entry name" value="KISc"/>
    <property type="match status" value="1"/>
</dbReference>
<keyword evidence="8" id="KW-0505">Motor protein</keyword>
<keyword evidence="5" id="KW-0547">Nucleotide-binding</keyword>
<evidence type="ECO:0000313" key="15">
    <source>
        <dbReference type="Proteomes" id="UP000265020"/>
    </source>
</evidence>
<feature type="domain" description="Kinesin motor" evidence="13">
    <location>
        <begin position="1"/>
        <end position="286"/>
    </location>
</feature>
<reference evidence="14" key="1">
    <citation type="submission" date="2025-08" db="UniProtKB">
        <authorList>
            <consortium name="Ensembl"/>
        </authorList>
    </citation>
    <scope>IDENTIFICATION</scope>
</reference>
<dbReference type="Gene3D" id="3.40.850.10">
    <property type="entry name" value="Kinesin motor domain"/>
    <property type="match status" value="1"/>
</dbReference>
<evidence type="ECO:0000256" key="10">
    <source>
        <dbReference type="PROSITE-ProRule" id="PRU00283"/>
    </source>
</evidence>
<dbReference type="GO" id="GO:0005876">
    <property type="term" value="C:spindle microtubule"/>
    <property type="evidence" value="ECO:0007669"/>
    <property type="project" value="TreeGrafter"/>
</dbReference>
<dbReference type="PROSITE" id="PS00411">
    <property type="entry name" value="KINESIN_MOTOR_1"/>
    <property type="match status" value="1"/>
</dbReference>
<dbReference type="Ensembl" id="ENSCVAT00000024883.1">
    <property type="protein sequence ID" value="ENSCVAP00000016502.1"/>
    <property type="gene ID" value="ENSCVAG00000019643.1"/>
</dbReference>
<feature type="region of interest" description="Disordered" evidence="12">
    <location>
        <begin position="1143"/>
        <end position="1179"/>
    </location>
</feature>
<comment type="subcellular location">
    <subcellularLocation>
        <location evidence="1">Cytoplasm</location>
        <location evidence="1">Cytoskeleton</location>
        <location evidence="1">Spindle</location>
    </subcellularLocation>
</comment>
<feature type="compositionally biased region" description="Basic residues" evidence="12">
    <location>
        <begin position="1224"/>
        <end position="1233"/>
    </location>
</feature>
<dbReference type="PROSITE" id="PS50067">
    <property type="entry name" value="KINESIN_MOTOR_2"/>
    <property type="match status" value="1"/>
</dbReference>
<accession>A0A3Q2DCJ2</accession>
<dbReference type="GO" id="GO:0008574">
    <property type="term" value="F:plus-end-directed microtubule motor activity"/>
    <property type="evidence" value="ECO:0007669"/>
    <property type="project" value="TreeGrafter"/>
</dbReference>
<evidence type="ECO:0000259" key="13">
    <source>
        <dbReference type="PROSITE" id="PS50067"/>
    </source>
</evidence>
<feature type="compositionally biased region" description="Low complexity" evidence="12">
    <location>
        <begin position="1210"/>
        <end position="1223"/>
    </location>
</feature>
<dbReference type="CDD" id="cd21786">
    <property type="entry name" value="RBD_KIF20B"/>
    <property type="match status" value="1"/>
</dbReference>
<dbReference type="PANTHER" id="PTHR47970:SF29">
    <property type="entry name" value="KINESIN FAMILY MEMBER 20B"/>
    <property type="match status" value="1"/>
</dbReference>
<dbReference type="InterPro" id="IPR027417">
    <property type="entry name" value="P-loop_NTPase"/>
</dbReference>
<evidence type="ECO:0000256" key="5">
    <source>
        <dbReference type="ARBA" id="ARBA00022741"/>
    </source>
</evidence>
<evidence type="ECO:0000256" key="9">
    <source>
        <dbReference type="ARBA" id="ARBA00023212"/>
    </source>
</evidence>
<dbReference type="GO" id="GO:0051231">
    <property type="term" value="P:spindle elongation"/>
    <property type="evidence" value="ECO:0007669"/>
    <property type="project" value="TreeGrafter"/>
</dbReference>
<dbReference type="GO" id="GO:0005634">
    <property type="term" value="C:nucleus"/>
    <property type="evidence" value="ECO:0007669"/>
    <property type="project" value="TreeGrafter"/>
</dbReference>
<comment type="caution">
    <text evidence="10">Lacks conserved residue(s) required for the propagation of feature annotation.</text>
</comment>
<evidence type="ECO:0000256" key="4">
    <source>
        <dbReference type="ARBA" id="ARBA00022701"/>
    </source>
</evidence>
<dbReference type="PRINTS" id="PR00380">
    <property type="entry name" value="KINESINHEAVY"/>
</dbReference>
<feature type="coiled-coil region" evidence="11">
    <location>
        <begin position="990"/>
        <end position="1098"/>
    </location>
</feature>
<keyword evidence="2" id="KW-0963">Cytoplasm</keyword>
<dbReference type="GO" id="GO:0090307">
    <property type="term" value="P:mitotic spindle assembly"/>
    <property type="evidence" value="ECO:0007669"/>
    <property type="project" value="TreeGrafter"/>
</dbReference>
<comment type="similarity">
    <text evidence="10">Belongs to the TRAFAC class myosin-kinesin ATPase superfamily. Kinesin family.</text>
</comment>
<dbReference type="Pfam" id="PF00225">
    <property type="entry name" value="Kinesin"/>
    <property type="match status" value="1"/>
</dbReference>
<feature type="compositionally biased region" description="Basic and acidic residues" evidence="12">
    <location>
        <begin position="1166"/>
        <end position="1179"/>
    </location>
</feature>
<dbReference type="InterPro" id="IPR047149">
    <property type="entry name" value="KIF11-like"/>
</dbReference>
<dbReference type="GeneTree" id="ENSGT00940000155989"/>
<protein>
    <recommendedName>
        <fullName evidence="13">Kinesin motor domain-containing protein</fullName>
    </recommendedName>
</protein>
<reference evidence="14" key="2">
    <citation type="submission" date="2025-09" db="UniProtKB">
        <authorList>
            <consortium name="Ensembl"/>
        </authorList>
    </citation>
    <scope>IDENTIFICATION</scope>
</reference>
<dbReference type="InterPro" id="IPR019821">
    <property type="entry name" value="Kinesin_motor_CS"/>
</dbReference>
<keyword evidence="7 11" id="KW-0175">Coiled coil</keyword>
<dbReference type="PANTHER" id="PTHR47970">
    <property type="entry name" value="KINESIN-LIKE PROTEIN KIF11"/>
    <property type="match status" value="1"/>
</dbReference>
<dbReference type="GO" id="GO:0007018">
    <property type="term" value="P:microtubule-based movement"/>
    <property type="evidence" value="ECO:0007669"/>
    <property type="project" value="InterPro"/>
</dbReference>
<evidence type="ECO:0000256" key="6">
    <source>
        <dbReference type="ARBA" id="ARBA00022840"/>
    </source>
</evidence>
<dbReference type="GO" id="GO:0005524">
    <property type="term" value="F:ATP binding"/>
    <property type="evidence" value="ECO:0007669"/>
    <property type="project" value="UniProtKB-KW"/>
</dbReference>
<organism evidence="14 15">
    <name type="scientific">Cyprinodon variegatus</name>
    <name type="common">Sheepshead minnow</name>
    <dbReference type="NCBI Taxonomy" id="28743"/>
    <lineage>
        <taxon>Eukaryota</taxon>
        <taxon>Metazoa</taxon>
        <taxon>Chordata</taxon>
        <taxon>Craniata</taxon>
        <taxon>Vertebrata</taxon>
        <taxon>Euteleostomi</taxon>
        <taxon>Actinopterygii</taxon>
        <taxon>Neopterygii</taxon>
        <taxon>Teleostei</taxon>
        <taxon>Neoteleostei</taxon>
        <taxon>Acanthomorphata</taxon>
        <taxon>Ovalentaria</taxon>
        <taxon>Atherinomorphae</taxon>
        <taxon>Cyprinodontiformes</taxon>
        <taxon>Cyprinodontidae</taxon>
        <taxon>Cyprinodon</taxon>
    </lineage>
</organism>
<dbReference type="SUPFAM" id="SSF52540">
    <property type="entry name" value="P-loop containing nucleoside triphosphate hydrolases"/>
    <property type="match status" value="1"/>
</dbReference>
<evidence type="ECO:0000256" key="8">
    <source>
        <dbReference type="ARBA" id="ARBA00023175"/>
    </source>
</evidence>
<evidence type="ECO:0000256" key="3">
    <source>
        <dbReference type="ARBA" id="ARBA00022553"/>
    </source>
</evidence>
<feature type="region of interest" description="Disordered" evidence="12">
    <location>
        <begin position="634"/>
        <end position="654"/>
    </location>
</feature>
<keyword evidence="3" id="KW-0597">Phosphoprotein</keyword>
<proteinExistence type="inferred from homology"/>
<name>A0A3Q2DCJ2_CYPVA</name>
<dbReference type="STRING" id="28743.ENSCVAP00000016502"/>
<keyword evidence="15" id="KW-1185">Reference proteome</keyword>
<dbReference type="GO" id="GO:0008017">
    <property type="term" value="F:microtubule binding"/>
    <property type="evidence" value="ECO:0007669"/>
    <property type="project" value="InterPro"/>
</dbReference>
<evidence type="ECO:0000256" key="2">
    <source>
        <dbReference type="ARBA" id="ARBA00022490"/>
    </source>
</evidence>